<sequence>MHVYYAIESPIPPPVIMPPSPMISAMFDPQDFFLPKEILPHHTSHTCHKERIEDILNHLDELSLDYIKEMKGHVAGQVIIQQDFDKLKTELQEARAQIAELQRKQMRHNDKIGLACFRISTLELITKDIQRTSTSAAPAMNQAAIQQLIDDHVATALEAQAANMANTDNTNRNPELRETLAVRKLFSPSNYTEDCKVKFATGTLTEDALSWWNSYAKPIRIEQADKIIWSELKRLLTNKYFPRTEVKKIKDEFYNLVVKGNDLKTYDRRF</sequence>
<reference evidence="3" key="1">
    <citation type="journal article" date="2019" name="Sci. Rep.">
        <title>Draft genome of Tanacetum cinerariifolium, the natural source of mosquito coil.</title>
        <authorList>
            <person name="Yamashiro T."/>
            <person name="Shiraishi A."/>
            <person name="Satake H."/>
            <person name="Nakayama K."/>
        </authorList>
    </citation>
    <scope>NUCLEOTIDE SEQUENCE</scope>
</reference>
<proteinExistence type="predicted"/>
<keyword evidence="1" id="KW-0175">Coiled coil</keyword>
<feature type="coiled-coil region" evidence="1">
    <location>
        <begin position="77"/>
        <end position="111"/>
    </location>
</feature>
<accession>A0A6L2LIV9</accession>
<name>A0A6L2LIV9_TANCI</name>
<dbReference type="InterPro" id="IPR005162">
    <property type="entry name" value="Retrotrans_gag_dom"/>
</dbReference>
<evidence type="ECO:0000259" key="2">
    <source>
        <dbReference type="Pfam" id="PF03732"/>
    </source>
</evidence>
<feature type="domain" description="Retrotransposon gag" evidence="2">
    <location>
        <begin position="198"/>
        <end position="270"/>
    </location>
</feature>
<dbReference type="AlphaFoldDB" id="A0A6L2LIV9"/>
<dbReference type="GO" id="GO:0003964">
    <property type="term" value="F:RNA-directed DNA polymerase activity"/>
    <property type="evidence" value="ECO:0007669"/>
    <property type="project" value="UniProtKB-KW"/>
</dbReference>
<gene>
    <name evidence="3" type="ORF">Tci_033729</name>
</gene>
<keyword evidence="3" id="KW-0808">Transferase</keyword>
<protein>
    <submittedName>
        <fullName evidence="3">Reverse transcriptase domain-containing protein</fullName>
    </submittedName>
</protein>
<keyword evidence="3" id="KW-0695">RNA-directed DNA polymerase</keyword>
<keyword evidence="3" id="KW-0548">Nucleotidyltransferase</keyword>
<evidence type="ECO:0000313" key="3">
    <source>
        <dbReference type="EMBL" id="GEU61751.1"/>
    </source>
</evidence>
<dbReference type="Pfam" id="PF03732">
    <property type="entry name" value="Retrotrans_gag"/>
    <property type="match status" value="1"/>
</dbReference>
<comment type="caution">
    <text evidence="3">The sequence shown here is derived from an EMBL/GenBank/DDBJ whole genome shotgun (WGS) entry which is preliminary data.</text>
</comment>
<dbReference type="EMBL" id="BKCJ010004557">
    <property type="protein sequence ID" value="GEU61751.1"/>
    <property type="molecule type" value="Genomic_DNA"/>
</dbReference>
<evidence type="ECO:0000256" key="1">
    <source>
        <dbReference type="SAM" id="Coils"/>
    </source>
</evidence>
<organism evidence="3">
    <name type="scientific">Tanacetum cinerariifolium</name>
    <name type="common">Dalmatian daisy</name>
    <name type="synonym">Chrysanthemum cinerariifolium</name>
    <dbReference type="NCBI Taxonomy" id="118510"/>
    <lineage>
        <taxon>Eukaryota</taxon>
        <taxon>Viridiplantae</taxon>
        <taxon>Streptophyta</taxon>
        <taxon>Embryophyta</taxon>
        <taxon>Tracheophyta</taxon>
        <taxon>Spermatophyta</taxon>
        <taxon>Magnoliopsida</taxon>
        <taxon>eudicotyledons</taxon>
        <taxon>Gunneridae</taxon>
        <taxon>Pentapetalae</taxon>
        <taxon>asterids</taxon>
        <taxon>campanulids</taxon>
        <taxon>Asterales</taxon>
        <taxon>Asteraceae</taxon>
        <taxon>Asteroideae</taxon>
        <taxon>Anthemideae</taxon>
        <taxon>Anthemidinae</taxon>
        <taxon>Tanacetum</taxon>
    </lineage>
</organism>